<dbReference type="KEGG" id="gox:GOX2430"/>
<dbReference type="STRING" id="290633.GOX2430"/>
<evidence type="ECO:0000313" key="2">
    <source>
        <dbReference type="Proteomes" id="UP000006375"/>
    </source>
</evidence>
<dbReference type="AlphaFoldDB" id="Q5FN86"/>
<organism evidence="1 2">
    <name type="scientific">Gluconobacter oxydans (strain 621H)</name>
    <name type="common">Gluconobacter suboxydans</name>
    <dbReference type="NCBI Taxonomy" id="290633"/>
    <lineage>
        <taxon>Bacteria</taxon>
        <taxon>Pseudomonadati</taxon>
        <taxon>Pseudomonadota</taxon>
        <taxon>Alphaproteobacteria</taxon>
        <taxon>Acetobacterales</taxon>
        <taxon>Acetobacteraceae</taxon>
        <taxon>Gluconobacter</taxon>
    </lineage>
</organism>
<dbReference type="Proteomes" id="UP000006375">
    <property type="component" value="Chromosome"/>
</dbReference>
<protein>
    <submittedName>
        <fullName evidence="1">Uncharacterized protein</fullName>
    </submittedName>
</protein>
<dbReference type="RefSeq" id="WP_011253929.1">
    <property type="nucleotide sequence ID" value="NZ_LT900338.1"/>
</dbReference>
<proteinExistence type="predicted"/>
<accession>Q5FN86</accession>
<evidence type="ECO:0000313" key="1">
    <source>
        <dbReference type="EMBL" id="AAW62161.1"/>
    </source>
</evidence>
<sequence>MVDAPQTFTTSQFANRLRTLLPDGWFPSPPASGETEQAPVLNAMLQGCGAVFQFAWSLLQYVYPQQRLATATGAMLEIYAQDFFGSELPRDTGETDDAYRARIEAALVPLRFTRPAIEAAIADSWDDSWALVEPRNANDTKGIATAASPAIGGGFGYGTNLEAGYTAEIGDPTLRYGSLLAPFQGFILLKGAPTNAPPDTVCAEIEKTRAGGVVFWISGGMNGLPVGDFGQDIL</sequence>
<dbReference type="InterPro" id="IPR016884">
    <property type="entry name" value="UCP028438"/>
</dbReference>
<dbReference type="PIRSF" id="PIRSF028438">
    <property type="entry name" value="UCP028438"/>
    <property type="match status" value="1"/>
</dbReference>
<dbReference type="EMBL" id="CP000009">
    <property type="protein sequence ID" value="AAW62161.1"/>
    <property type="molecule type" value="Genomic_DNA"/>
</dbReference>
<reference evidence="1 2" key="1">
    <citation type="journal article" date="2005" name="Nat. Biotechnol.">
        <title>Complete genome sequence of the acetic acid bacterium Gluconobacter oxydans.</title>
        <authorList>
            <person name="Prust C."/>
            <person name="Hoffmeister M."/>
            <person name="Liesegang H."/>
            <person name="Wiezer A."/>
            <person name="Fricke W.F."/>
            <person name="Ehrenreich A."/>
            <person name="Gottschalk G."/>
            <person name="Deppenmeier U."/>
        </authorList>
    </citation>
    <scope>NUCLEOTIDE SEQUENCE [LARGE SCALE GENOMIC DNA]</scope>
    <source>
        <strain evidence="1 2">621H</strain>
    </source>
</reference>
<gene>
    <name evidence="1" type="ordered locus">GOX2430</name>
</gene>
<keyword evidence="2" id="KW-1185">Reference proteome</keyword>
<name>Q5FN86_GLUOX</name>
<dbReference type="HOGENOM" id="CLU_109340_0_0_5"/>